<dbReference type="GO" id="GO:0000041">
    <property type="term" value="P:transition metal ion transport"/>
    <property type="evidence" value="ECO:0007669"/>
    <property type="project" value="InterPro"/>
</dbReference>
<keyword evidence="5 7" id="KW-1133">Transmembrane helix</keyword>
<keyword evidence="6 7" id="KW-0472">Membrane</keyword>
<evidence type="ECO:0000259" key="8">
    <source>
        <dbReference type="Pfam" id="PF13190"/>
    </source>
</evidence>
<dbReference type="Proteomes" id="UP000503640">
    <property type="component" value="Unassembled WGS sequence"/>
</dbReference>
<evidence type="ECO:0000256" key="7">
    <source>
        <dbReference type="SAM" id="Phobius"/>
    </source>
</evidence>
<sequence length="337" mass="33911">MRRTRMHMSDALVSPAVGGALWLTAAGVARHAARRLEREEEQRLPLMGVLGAFVFAAQMVNFAIPGTGSSGHLGGGLLLAVLLGPHAAFVVMASVLTVQALFFADGGLLALGCNAVNLGFFASYLAYPLVWRPLAGDGRSPARVALASVAAAVAGLQLGALAVVVETRASGISSLPFGPFLLLMQSIHLAIGLVEGAVTAAVVLAVRRARPELAPAGTRGARSVVALGTAALVAAGALSWFASTRPDGLEWAAARAASGAPQPAAGAAHALAARLQRATAVMPDYAPPGAPDGGSRWGAPRAGTSAAGLLGVGLSVAFVVAAGLGARALRRRAARRP</sequence>
<accession>A0A7I9VH21</accession>
<feature type="domain" description="PDGLE" evidence="8">
    <location>
        <begin position="223"/>
        <end position="324"/>
    </location>
</feature>
<evidence type="ECO:0000256" key="3">
    <source>
        <dbReference type="ARBA" id="ARBA00022475"/>
    </source>
</evidence>
<dbReference type="PANTHER" id="PTHR34229:SF1">
    <property type="entry name" value="METAL TRANSPORT PROTEIN HI_1621-RELATED"/>
    <property type="match status" value="1"/>
</dbReference>
<keyword evidence="4 7" id="KW-0812">Transmembrane</keyword>
<dbReference type="InterPro" id="IPR002751">
    <property type="entry name" value="CbiM/NikMN"/>
</dbReference>
<feature type="transmembrane region" description="Helical" evidence="7">
    <location>
        <begin position="76"/>
        <end position="102"/>
    </location>
</feature>
<evidence type="ECO:0000256" key="2">
    <source>
        <dbReference type="ARBA" id="ARBA00022448"/>
    </source>
</evidence>
<keyword evidence="10" id="KW-1185">Reference proteome</keyword>
<dbReference type="PANTHER" id="PTHR34229">
    <property type="entry name" value="METAL TRANSPORT PROTEIN HI_1621-RELATED"/>
    <property type="match status" value="1"/>
</dbReference>
<feature type="transmembrane region" description="Helical" evidence="7">
    <location>
        <begin position="142"/>
        <end position="165"/>
    </location>
</feature>
<organism evidence="9 10">
    <name type="scientific">Anaeromyxobacter diazotrophicus</name>
    <dbReference type="NCBI Taxonomy" id="2590199"/>
    <lineage>
        <taxon>Bacteria</taxon>
        <taxon>Pseudomonadati</taxon>
        <taxon>Myxococcota</taxon>
        <taxon>Myxococcia</taxon>
        <taxon>Myxococcales</taxon>
        <taxon>Cystobacterineae</taxon>
        <taxon>Anaeromyxobacteraceae</taxon>
        <taxon>Anaeromyxobacter</taxon>
    </lineage>
</organism>
<keyword evidence="2" id="KW-0813">Transport</keyword>
<reference evidence="10" key="1">
    <citation type="journal article" date="2020" name="Appl. Environ. Microbiol.">
        <title>Diazotrophic Anaeromyxobacter Isolates from Soils.</title>
        <authorList>
            <person name="Masuda Y."/>
            <person name="Yamanaka H."/>
            <person name="Xu Z.X."/>
            <person name="Shiratori Y."/>
            <person name="Aono T."/>
            <person name="Amachi S."/>
            <person name="Senoo K."/>
            <person name="Itoh H."/>
        </authorList>
    </citation>
    <scope>NUCLEOTIDE SEQUENCE [LARGE SCALE GENOMIC DNA]</scope>
    <source>
        <strain evidence="10">R267</strain>
    </source>
</reference>
<comment type="caution">
    <text evidence="9">The sequence shown here is derived from an EMBL/GenBank/DDBJ whole genome shotgun (WGS) entry which is preliminary data.</text>
</comment>
<dbReference type="Pfam" id="PF01891">
    <property type="entry name" value="CbiM"/>
    <property type="match status" value="1"/>
</dbReference>
<evidence type="ECO:0000313" key="9">
    <source>
        <dbReference type="EMBL" id="GEJ55684.1"/>
    </source>
</evidence>
<feature type="transmembrane region" description="Helical" evidence="7">
    <location>
        <begin position="177"/>
        <end position="204"/>
    </location>
</feature>
<dbReference type="GO" id="GO:0005886">
    <property type="term" value="C:plasma membrane"/>
    <property type="evidence" value="ECO:0007669"/>
    <property type="project" value="UniProtKB-SubCell"/>
</dbReference>
<feature type="transmembrane region" description="Helical" evidence="7">
    <location>
        <begin position="46"/>
        <end position="64"/>
    </location>
</feature>
<gene>
    <name evidence="9" type="ORF">AMYX_04250</name>
</gene>
<feature type="transmembrane region" description="Helical" evidence="7">
    <location>
        <begin position="224"/>
        <end position="242"/>
    </location>
</feature>
<evidence type="ECO:0000256" key="1">
    <source>
        <dbReference type="ARBA" id="ARBA00004651"/>
    </source>
</evidence>
<feature type="transmembrane region" description="Helical" evidence="7">
    <location>
        <begin position="306"/>
        <end position="329"/>
    </location>
</feature>
<keyword evidence="3" id="KW-1003">Cell membrane</keyword>
<evidence type="ECO:0000256" key="4">
    <source>
        <dbReference type="ARBA" id="ARBA00022692"/>
    </source>
</evidence>
<dbReference type="InterPro" id="IPR025937">
    <property type="entry name" value="PDGLE_dom"/>
</dbReference>
<name>A0A7I9VH21_9BACT</name>
<protein>
    <recommendedName>
        <fullName evidence="8">PDGLE domain-containing protein</fullName>
    </recommendedName>
</protein>
<feature type="transmembrane region" description="Helical" evidence="7">
    <location>
        <begin position="108"/>
        <end position="130"/>
    </location>
</feature>
<dbReference type="AlphaFoldDB" id="A0A7I9VH21"/>
<evidence type="ECO:0000256" key="6">
    <source>
        <dbReference type="ARBA" id="ARBA00023136"/>
    </source>
</evidence>
<proteinExistence type="predicted"/>
<dbReference type="Gene3D" id="1.10.1760.20">
    <property type="match status" value="1"/>
</dbReference>
<evidence type="ECO:0000256" key="5">
    <source>
        <dbReference type="ARBA" id="ARBA00022989"/>
    </source>
</evidence>
<evidence type="ECO:0000313" key="10">
    <source>
        <dbReference type="Proteomes" id="UP000503640"/>
    </source>
</evidence>
<dbReference type="Pfam" id="PF13190">
    <property type="entry name" value="PDGLE"/>
    <property type="match status" value="1"/>
</dbReference>
<dbReference type="EMBL" id="BJTG01000001">
    <property type="protein sequence ID" value="GEJ55684.1"/>
    <property type="molecule type" value="Genomic_DNA"/>
</dbReference>
<comment type="subcellular location">
    <subcellularLocation>
        <location evidence="1">Cell membrane</location>
        <topology evidence="1">Multi-pass membrane protein</topology>
    </subcellularLocation>
</comment>